<dbReference type="RefSeq" id="XP_022258263.1">
    <property type="nucleotide sequence ID" value="XM_022402555.1"/>
</dbReference>
<protein>
    <submittedName>
        <fullName evidence="2">Carbohydrate sulfotransferase 4-like</fullName>
    </submittedName>
</protein>
<sequence>MLLEDPEFSHIKIINLVRDPRAIISSRNKLRWCISNACKNPESLCQAMRKDIEAAEKLRKRHHQQFFHFRFEDLALWPFETTKKLFNFLGLPNHPRIDFFLRKRLNSLLTHTFYDHDGKLQSPATHRKPVKAIFRWVRELPWEEIQTIQRTCKDVLQKLGYKLVNSTQQLENFHPIG</sequence>
<reference evidence="2" key="1">
    <citation type="submission" date="2025-08" db="UniProtKB">
        <authorList>
            <consortium name="RefSeq"/>
        </authorList>
    </citation>
    <scope>IDENTIFICATION</scope>
    <source>
        <tissue evidence="2">Muscle</tissue>
    </source>
</reference>
<dbReference type="Pfam" id="PF13469">
    <property type="entry name" value="Sulfotransfer_3"/>
    <property type="match status" value="1"/>
</dbReference>
<organism evidence="1 2">
    <name type="scientific">Limulus polyphemus</name>
    <name type="common">Atlantic horseshoe crab</name>
    <dbReference type="NCBI Taxonomy" id="6850"/>
    <lineage>
        <taxon>Eukaryota</taxon>
        <taxon>Metazoa</taxon>
        <taxon>Ecdysozoa</taxon>
        <taxon>Arthropoda</taxon>
        <taxon>Chelicerata</taxon>
        <taxon>Merostomata</taxon>
        <taxon>Xiphosura</taxon>
        <taxon>Limulidae</taxon>
        <taxon>Limulus</taxon>
    </lineage>
</organism>
<accession>A0ABM1TQV7</accession>
<keyword evidence="1" id="KW-1185">Reference proteome</keyword>
<dbReference type="PANTHER" id="PTHR10704">
    <property type="entry name" value="CARBOHYDRATE SULFOTRANSFERASE"/>
    <property type="match status" value="1"/>
</dbReference>
<dbReference type="InterPro" id="IPR051135">
    <property type="entry name" value="Gal/GlcNAc/GalNAc_ST"/>
</dbReference>
<name>A0ABM1TQV7_LIMPO</name>
<dbReference type="SUPFAM" id="SSF52540">
    <property type="entry name" value="P-loop containing nucleoside triphosphate hydrolases"/>
    <property type="match status" value="1"/>
</dbReference>
<dbReference type="PANTHER" id="PTHR10704:SF44">
    <property type="entry name" value="LD35051P-RELATED"/>
    <property type="match status" value="1"/>
</dbReference>
<dbReference type="Gene3D" id="3.40.50.300">
    <property type="entry name" value="P-loop containing nucleotide triphosphate hydrolases"/>
    <property type="match status" value="1"/>
</dbReference>
<proteinExistence type="predicted"/>
<dbReference type="InterPro" id="IPR027417">
    <property type="entry name" value="P-loop_NTPase"/>
</dbReference>
<dbReference type="GeneID" id="106474198"/>
<dbReference type="Proteomes" id="UP000694941">
    <property type="component" value="Unplaced"/>
</dbReference>
<evidence type="ECO:0000313" key="1">
    <source>
        <dbReference type="Proteomes" id="UP000694941"/>
    </source>
</evidence>
<gene>
    <name evidence="2" type="primary">LOC106474198</name>
</gene>
<evidence type="ECO:0000313" key="2">
    <source>
        <dbReference type="RefSeq" id="XP_022258263.1"/>
    </source>
</evidence>